<proteinExistence type="predicted"/>
<dbReference type="EMBL" id="MN738866">
    <property type="protein sequence ID" value="QHT28983.1"/>
    <property type="molecule type" value="Genomic_DNA"/>
</dbReference>
<organism evidence="1">
    <name type="scientific">viral metagenome</name>
    <dbReference type="NCBI Taxonomy" id="1070528"/>
    <lineage>
        <taxon>unclassified sequences</taxon>
        <taxon>metagenomes</taxon>
        <taxon>organismal metagenomes</taxon>
    </lineage>
</organism>
<evidence type="ECO:0000313" key="1">
    <source>
        <dbReference type="EMBL" id="QHT28983.1"/>
    </source>
</evidence>
<name>A0A6C0EKM7_9ZZZZ</name>
<reference evidence="1" key="1">
    <citation type="journal article" date="2020" name="Nature">
        <title>Giant virus diversity and host interactions through global metagenomics.</title>
        <authorList>
            <person name="Schulz F."/>
            <person name="Roux S."/>
            <person name="Paez-Espino D."/>
            <person name="Jungbluth S."/>
            <person name="Walsh D.A."/>
            <person name="Denef V.J."/>
            <person name="McMahon K.D."/>
            <person name="Konstantinidis K.T."/>
            <person name="Eloe-Fadrosh E.A."/>
            <person name="Kyrpides N.C."/>
            <person name="Woyke T."/>
        </authorList>
    </citation>
    <scope>NUCLEOTIDE SEQUENCE</scope>
    <source>
        <strain evidence="1">GVMAG-M-3300001351-8</strain>
    </source>
</reference>
<protein>
    <submittedName>
        <fullName evidence="1">Uncharacterized protein</fullName>
    </submittedName>
</protein>
<dbReference type="AlphaFoldDB" id="A0A6C0EKM7"/>
<accession>A0A6C0EKM7</accession>
<sequence length="790" mass="90461">MYSRIYNPMTNRYQNINSKKGMDTLRHYIENAQLGGASSSVEISPAVKILNDNFMLADPLTDKNKYLTDSVNRQLQGIYIRLERLSDSAKILKDRFTTGYDYSASQLWDECLTTSARESKKIKGDCKLITIETPGKRKQTTAGEEPVYCEYLSNYFQKIIHMDQHYENLLTVDKIVDEDLEDEELSLINIVLTLYDNKYTKQCGVRLSRPSTDSFEKWDFGSPFPNTDIVIPKYVISKLMGISLFKDQLDKSLSVNLNLLDNQNYFIVCKIGLLKEIMDNLYSVIDEIIFNIITKRFGLSSGVSIPFDVKTPKLLSLKRMGDWSQVLICLLYGYTFITFDRLAYIFAVLCDCNCILQRKHKLKSDAKTDNEPYLNHSYSYICYRKSKNTWYNPNKPDQIPDIKPSRKFNSNNQTAFNIPSVKIIEDGVDIGGRGINYEILGGPVFDILYQKCLLDTTNGIDTEVEFKQLLFNLLAVLDSYHDWGGGGGRPYQITINQLLRCLGIADAEQIKLLKVYNLIAKKSLTTIDNISASFEGNLIESILKHASAPGSLVTNFSYDLIEQDGISIDEVTEKINSGNDLTEYARWLKKPMDSLIYPISLQYQTFQINNFFTTSVNNTTWNNEYMIDAAQKNELFKLLHLEYKSNFMSGYYSNFDGASNKYTTDNQEESIVFFINQMSSNINIQLDFKEIEEQGRLGADDTDLINNPKYSNMTMSKIYGLNNTETTPTLCNGRVVTTVENTTNTHKNILKKKGRGTKQLRSFCKLMHEEILKKGRGNINKFLKEMYDAK</sequence>